<dbReference type="GO" id="GO:0003677">
    <property type="term" value="F:DNA binding"/>
    <property type="evidence" value="ECO:0007669"/>
    <property type="project" value="InterPro"/>
</dbReference>
<dbReference type="InterPro" id="IPR001387">
    <property type="entry name" value="Cro/C1-type_HTH"/>
</dbReference>
<feature type="coiled-coil region" evidence="1">
    <location>
        <begin position="90"/>
        <end position="124"/>
    </location>
</feature>
<organism evidence="3">
    <name type="scientific">Siphoviridae sp. cthrG7</name>
    <dbReference type="NCBI Taxonomy" id="2826428"/>
    <lineage>
        <taxon>Viruses</taxon>
        <taxon>Duplodnaviria</taxon>
        <taxon>Heunggongvirae</taxon>
        <taxon>Uroviricota</taxon>
        <taxon>Caudoviricetes</taxon>
    </lineage>
</organism>
<keyword evidence="1" id="KW-0175">Coiled coil</keyword>
<dbReference type="InterPro" id="IPR010982">
    <property type="entry name" value="Lambda_DNA-bd_dom_sf"/>
</dbReference>
<dbReference type="CDD" id="cd00093">
    <property type="entry name" value="HTH_XRE"/>
    <property type="match status" value="1"/>
</dbReference>
<dbReference type="PROSITE" id="PS50943">
    <property type="entry name" value="HTH_CROC1"/>
    <property type="match status" value="1"/>
</dbReference>
<sequence length="125" mass="14570">MFNGLRIKELLEERGIQQNIFTLETGISKSNYWVWVEGKSKPGADKLEIIADYFKVPIDYFFDRETNLSNTSIGHHVNGNGNKVSGDITLSEYKKEIEHLTQLLREKQAIIDEKERTIRILMKQR</sequence>
<proteinExistence type="predicted"/>
<reference evidence="3" key="1">
    <citation type="journal article" date="2021" name="Proc. Natl. Acad. Sci. U.S.A.">
        <title>A Catalog of Tens of Thousands of Viruses from Human Metagenomes Reveals Hidden Associations with Chronic Diseases.</title>
        <authorList>
            <person name="Tisza M.J."/>
            <person name="Buck C.B."/>
        </authorList>
    </citation>
    <scope>NUCLEOTIDE SEQUENCE</scope>
    <source>
        <strain evidence="3">CthrG7</strain>
    </source>
</reference>
<name>A0A8S5MBV5_9CAUD</name>
<dbReference type="Pfam" id="PF12844">
    <property type="entry name" value="HTH_19"/>
    <property type="match status" value="1"/>
</dbReference>
<dbReference type="EMBL" id="BK014874">
    <property type="protein sequence ID" value="DAD79833.1"/>
    <property type="molecule type" value="Genomic_DNA"/>
</dbReference>
<evidence type="ECO:0000259" key="2">
    <source>
        <dbReference type="PROSITE" id="PS50943"/>
    </source>
</evidence>
<dbReference type="SUPFAM" id="SSF47413">
    <property type="entry name" value="lambda repressor-like DNA-binding domains"/>
    <property type="match status" value="1"/>
</dbReference>
<evidence type="ECO:0000313" key="3">
    <source>
        <dbReference type="EMBL" id="DAD79833.1"/>
    </source>
</evidence>
<accession>A0A8S5MBV5</accession>
<evidence type="ECO:0000256" key="1">
    <source>
        <dbReference type="SAM" id="Coils"/>
    </source>
</evidence>
<feature type="domain" description="HTH cro/C1-type" evidence="2">
    <location>
        <begin position="7"/>
        <end position="61"/>
    </location>
</feature>
<dbReference type="SMART" id="SM00530">
    <property type="entry name" value="HTH_XRE"/>
    <property type="match status" value="1"/>
</dbReference>
<protein>
    <submittedName>
        <fullName evidence="3">Repressor protein CI</fullName>
    </submittedName>
</protein>
<dbReference type="Gene3D" id="1.10.260.40">
    <property type="entry name" value="lambda repressor-like DNA-binding domains"/>
    <property type="match status" value="1"/>
</dbReference>